<accession>A0A1I1LV82</accession>
<dbReference type="AlphaFoldDB" id="A0A1I1LV82"/>
<sequence length="39" mass="4446">MTARYSRAAVDLRSEKTEAMVRLSCATIDRRRPDVTDFG</sequence>
<gene>
    <name evidence="1" type="ORF">SAMN04487968_11129</name>
</gene>
<protein>
    <submittedName>
        <fullName evidence="1">Uncharacterized protein</fullName>
    </submittedName>
</protein>
<keyword evidence="2" id="KW-1185">Reference proteome</keyword>
<reference evidence="1 2" key="1">
    <citation type="submission" date="2016-10" db="EMBL/GenBank/DDBJ databases">
        <authorList>
            <person name="de Groot N.N."/>
        </authorList>
    </citation>
    <scope>NUCLEOTIDE SEQUENCE [LARGE SCALE GENOMIC DNA]</scope>
    <source>
        <strain evidence="1 2">CGMCC 1.7056</strain>
    </source>
</reference>
<organism evidence="1 2">
    <name type="scientific">Nocardioides terrae</name>
    <dbReference type="NCBI Taxonomy" id="574651"/>
    <lineage>
        <taxon>Bacteria</taxon>
        <taxon>Bacillati</taxon>
        <taxon>Actinomycetota</taxon>
        <taxon>Actinomycetes</taxon>
        <taxon>Propionibacteriales</taxon>
        <taxon>Nocardioidaceae</taxon>
        <taxon>Nocardioides</taxon>
    </lineage>
</organism>
<proteinExistence type="predicted"/>
<name>A0A1I1LV82_9ACTN</name>
<evidence type="ECO:0000313" key="1">
    <source>
        <dbReference type="EMBL" id="SFC76895.1"/>
    </source>
</evidence>
<evidence type="ECO:0000313" key="2">
    <source>
        <dbReference type="Proteomes" id="UP000198832"/>
    </source>
</evidence>
<dbReference type="Proteomes" id="UP000198832">
    <property type="component" value="Unassembled WGS sequence"/>
</dbReference>
<dbReference type="EMBL" id="FOLB01000011">
    <property type="protein sequence ID" value="SFC76895.1"/>
    <property type="molecule type" value="Genomic_DNA"/>
</dbReference>